<evidence type="ECO:0000256" key="4">
    <source>
        <dbReference type="SAM" id="Phobius"/>
    </source>
</evidence>
<feature type="region of interest" description="Disordered" evidence="3">
    <location>
        <begin position="1"/>
        <end position="21"/>
    </location>
</feature>
<dbReference type="EMBL" id="JARKNE010000006">
    <property type="protein sequence ID" value="KAK5826859.1"/>
    <property type="molecule type" value="Genomic_DNA"/>
</dbReference>
<keyword evidence="2 4" id="KW-0472">Membrane</keyword>
<gene>
    <name evidence="5" type="ORF">PVK06_021792</name>
</gene>
<protein>
    <recommendedName>
        <fullName evidence="7">Late embryogenesis abundant protein LEA-2 subgroup domain-containing protein</fullName>
    </recommendedName>
</protein>
<accession>A0ABR0PRA5</accession>
<evidence type="ECO:0000313" key="5">
    <source>
        <dbReference type="EMBL" id="KAK5826859.1"/>
    </source>
</evidence>
<dbReference type="PANTHER" id="PTHR31234">
    <property type="entry name" value="LATE EMBRYOGENESIS ABUNDANT (LEA) HYDROXYPROLINE-RICH GLYCOPROTEIN FAMILY"/>
    <property type="match status" value="1"/>
</dbReference>
<keyword evidence="6" id="KW-1185">Reference proteome</keyword>
<evidence type="ECO:0000256" key="3">
    <source>
        <dbReference type="SAM" id="MobiDB-lite"/>
    </source>
</evidence>
<evidence type="ECO:0000256" key="2">
    <source>
        <dbReference type="ARBA" id="ARBA00023136"/>
    </source>
</evidence>
<dbReference type="Proteomes" id="UP001358586">
    <property type="component" value="Chromosome 6"/>
</dbReference>
<evidence type="ECO:0000313" key="6">
    <source>
        <dbReference type="Proteomes" id="UP001358586"/>
    </source>
</evidence>
<name>A0ABR0PRA5_GOSAR</name>
<feature type="transmembrane region" description="Helical" evidence="4">
    <location>
        <begin position="57"/>
        <end position="81"/>
    </location>
</feature>
<sequence>MKDTVFPSSKQATNGGGAAKTTFPATKSQLYGATRPLYLPQPKPHRYRRSCCCSCCIWTTVTILILLLLAGLSAAILTLIYSPHRPTFRVSSLRVSTLKITSSSKLITNITLNVNAKNPNKELIYIYDPIAISLTTKNDVVIAKGSFGPFIHGTKNNTLLKATINGGNQELDDSSAGELRVALKNKKGLPLKMKLDTKVKAKIGGLKTPKVGIRVICEGIKVSAPKGKYPSKASISNAKCNVDLRVKADTPFLSTALFTPHSSRHNNFEEAQQANHYRFTAQPFETICPMRTASPRTRLWPHTWKMGLALTSIVKPTTQSPPQSRMTPPMLPYFPQLDRKQLVLTFTHHNRE</sequence>
<reference evidence="5 6" key="1">
    <citation type="submission" date="2023-03" db="EMBL/GenBank/DDBJ databases">
        <title>WGS of Gossypium arboreum.</title>
        <authorList>
            <person name="Yu D."/>
        </authorList>
    </citation>
    <scope>NUCLEOTIDE SEQUENCE [LARGE SCALE GENOMIC DNA]</scope>
    <source>
        <tissue evidence="5">Leaf</tissue>
    </source>
</reference>
<comment type="caution">
    <text evidence="5">The sequence shown here is derived from an EMBL/GenBank/DDBJ whole genome shotgun (WGS) entry which is preliminary data.</text>
</comment>
<evidence type="ECO:0008006" key="7">
    <source>
        <dbReference type="Google" id="ProtNLM"/>
    </source>
</evidence>
<feature type="compositionally biased region" description="Polar residues" evidence="3">
    <location>
        <begin position="1"/>
        <end position="13"/>
    </location>
</feature>
<evidence type="ECO:0000256" key="1">
    <source>
        <dbReference type="ARBA" id="ARBA00004370"/>
    </source>
</evidence>
<keyword evidence="4" id="KW-1133">Transmembrane helix</keyword>
<organism evidence="5 6">
    <name type="scientific">Gossypium arboreum</name>
    <name type="common">Tree cotton</name>
    <name type="synonym">Gossypium nanking</name>
    <dbReference type="NCBI Taxonomy" id="29729"/>
    <lineage>
        <taxon>Eukaryota</taxon>
        <taxon>Viridiplantae</taxon>
        <taxon>Streptophyta</taxon>
        <taxon>Embryophyta</taxon>
        <taxon>Tracheophyta</taxon>
        <taxon>Spermatophyta</taxon>
        <taxon>Magnoliopsida</taxon>
        <taxon>eudicotyledons</taxon>
        <taxon>Gunneridae</taxon>
        <taxon>Pentapetalae</taxon>
        <taxon>rosids</taxon>
        <taxon>malvids</taxon>
        <taxon>Malvales</taxon>
        <taxon>Malvaceae</taxon>
        <taxon>Malvoideae</taxon>
        <taxon>Gossypium</taxon>
    </lineage>
</organism>
<dbReference type="PANTHER" id="PTHR31234:SF2">
    <property type="entry name" value="OS05G0199100 PROTEIN"/>
    <property type="match status" value="1"/>
</dbReference>
<dbReference type="InterPro" id="IPR044839">
    <property type="entry name" value="NDR1-like"/>
</dbReference>
<proteinExistence type="predicted"/>
<keyword evidence="4" id="KW-0812">Transmembrane</keyword>
<comment type="subcellular location">
    <subcellularLocation>
        <location evidence="1">Membrane</location>
    </subcellularLocation>
</comment>